<proteinExistence type="predicted"/>
<evidence type="ECO:0000256" key="1">
    <source>
        <dbReference type="ARBA" id="ARBA00022448"/>
    </source>
</evidence>
<dbReference type="Pfam" id="PF00005">
    <property type="entry name" value="ABC_tran"/>
    <property type="match status" value="1"/>
</dbReference>
<dbReference type="SMART" id="SM00382">
    <property type="entry name" value="AAA"/>
    <property type="match status" value="1"/>
</dbReference>
<dbReference type="PROSITE" id="PS50893">
    <property type="entry name" value="ABC_TRANSPORTER_2"/>
    <property type="match status" value="1"/>
</dbReference>
<dbReference type="Gene3D" id="3.40.50.300">
    <property type="entry name" value="P-loop containing nucleotide triphosphate hydrolases"/>
    <property type="match status" value="1"/>
</dbReference>
<dbReference type="Proteomes" id="UP001056708">
    <property type="component" value="Chromosome"/>
</dbReference>
<evidence type="ECO:0000313" key="6">
    <source>
        <dbReference type="Proteomes" id="UP001056708"/>
    </source>
</evidence>
<keyword evidence="1" id="KW-0813">Transport</keyword>
<evidence type="ECO:0000313" key="5">
    <source>
        <dbReference type="EMBL" id="USR90595.1"/>
    </source>
</evidence>
<protein>
    <submittedName>
        <fullName evidence="5">ATP-binding cassette domain-containing protein</fullName>
    </submittedName>
</protein>
<dbReference type="InterPro" id="IPR027417">
    <property type="entry name" value="P-loop_NTPase"/>
</dbReference>
<dbReference type="InterPro" id="IPR015856">
    <property type="entry name" value="ABC_transpr_CbiO/EcfA_su"/>
</dbReference>
<dbReference type="SUPFAM" id="SSF52540">
    <property type="entry name" value="P-loop containing nucleoside triphosphate hydrolases"/>
    <property type="match status" value="1"/>
</dbReference>
<dbReference type="EMBL" id="CP098611">
    <property type="protein sequence ID" value="USR90595.1"/>
    <property type="molecule type" value="Genomic_DNA"/>
</dbReference>
<dbReference type="RefSeq" id="WP_252662621.1">
    <property type="nucleotide sequence ID" value="NZ_CP098611.1"/>
</dbReference>
<evidence type="ECO:0000256" key="3">
    <source>
        <dbReference type="ARBA" id="ARBA00022840"/>
    </source>
</evidence>
<reference evidence="5" key="1">
    <citation type="submission" date="2022-06" db="EMBL/GenBank/DDBJ databases">
        <title>Genome sequence of Phormidium yuhuli AB48 isolated from an industrial photobioreactor environment.</title>
        <authorList>
            <person name="Qiu Y."/>
            <person name="Noonan A.J.C."/>
            <person name="Dofher K."/>
            <person name="Koch M."/>
            <person name="Kieft B."/>
            <person name="Lin X."/>
            <person name="Ziels R.M."/>
            <person name="Hallam S.J."/>
        </authorList>
    </citation>
    <scope>NUCLEOTIDE SEQUENCE</scope>
    <source>
        <strain evidence="5">AB48</strain>
    </source>
</reference>
<accession>A0ABY5AP41</accession>
<keyword evidence="6" id="KW-1185">Reference proteome</keyword>
<keyword evidence="2" id="KW-0547">Nucleotide-binding</keyword>
<dbReference type="InterPro" id="IPR003593">
    <property type="entry name" value="AAA+_ATPase"/>
</dbReference>
<evidence type="ECO:0000259" key="4">
    <source>
        <dbReference type="PROSITE" id="PS50893"/>
    </source>
</evidence>
<gene>
    <name evidence="5" type="ORF">NEA10_17450</name>
</gene>
<organism evidence="5 6">
    <name type="scientific">Phormidium yuhuli AB48</name>
    <dbReference type="NCBI Taxonomy" id="2940671"/>
    <lineage>
        <taxon>Bacteria</taxon>
        <taxon>Bacillati</taxon>
        <taxon>Cyanobacteriota</taxon>
        <taxon>Cyanophyceae</taxon>
        <taxon>Oscillatoriophycideae</taxon>
        <taxon>Oscillatoriales</taxon>
        <taxon>Oscillatoriaceae</taxon>
        <taxon>Phormidium</taxon>
        <taxon>Phormidium yuhuli</taxon>
    </lineage>
</organism>
<dbReference type="CDD" id="cd03225">
    <property type="entry name" value="ABC_cobalt_CbiO_domain1"/>
    <property type="match status" value="1"/>
</dbReference>
<dbReference type="GO" id="GO:0005524">
    <property type="term" value="F:ATP binding"/>
    <property type="evidence" value="ECO:0007669"/>
    <property type="project" value="UniProtKB-KW"/>
</dbReference>
<dbReference type="PANTHER" id="PTHR43423:SF1">
    <property type="entry name" value="ABC TRANSPORTER I FAMILY MEMBER 17"/>
    <property type="match status" value="1"/>
</dbReference>
<dbReference type="InterPro" id="IPR003439">
    <property type="entry name" value="ABC_transporter-like_ATP-bd"/>
</dbReference>
<feature type="domain" description="ABC transporter" evidence="4">
    <location>
        <begin position="5"/>
        <end position="237"/>
    </location>
</feature>
<dbReference type="PANTHER" id="PTHR43423">
    <property type="entry name" value="ABC TRANSPORTER I FAMILY MEMBER 17"/>
    <property type="match status" value="1"/>
</dbReference>
<evidence type="ECO:0000256" key="2">
    <source>
        <dbReference type="ARBA" id="ARBA00022741"/>
    </source>
</evidence>
<name>A0ABY5AP41_9CYAN</name>
<sequence>MSLTLDRVSLMTASGRLMLLEDISLRLTWGDRLGVVGISGAGKSLLLRLLNRLQDPTAGRILWRDRPLTEIPSLEVRREIVLVPQESTLLGMTVHEAIAYPLTLRGVGTAEIQHRLDEWCDRLKIPSDWLPKTELQLSLGQRQWVAIARALATQPQVLLLDEPTSALDVGRGEILINLLNHLTEERSLIVVMANHQLDQVRQFASQVLHLQGGRRVAYGPATDVDWPGLHDNFVAARQRADENWNLNP</sequence>
<keyword evidence="3 5" id="KW-0067">ATP-binding</keyword>